<sequence>MERQSFDNVWDALEDTPAEAANMTMRSDLLIALRQQVQGWNVTQAEATRRLQITQPRLNDLLRGRISNFSLGALINLAGKAGLTVRLDITEAA</sequence>
<dbReference type="InterPro" id="IPR010982">
    <property type="entry name" value="Lambda_DNA-bd_dom_sf"/>
</dbReference>
<dbReference type="Proteomes" id="UP000029995">
    <property type="component" value="Unassembled WGS sequence"/>
</dbReference>
<dbReference type="GO" id="GO:0003677">
    <property type="term" value="F:DNA binding"/>
    <property type="evidence" value="ECO:0007669"/>
    <property type="project" value="InterPro"/>
</dbReference>
<evidence type="ECO:0000313" key="2">
    <source>
        <dbReference type="EMBL" id="KGM31488.1"/>
    </source>
</evidence>
<accession>A0A0A0D0V6</accession>
<evidence type="ECO:0000259" key="1">
    <source>
        <dbReference type="Pfam" id="PF13744"/>
    </source>
</evidence>
<dbReference type="EMBL" id="JANX01000499">
    <property type="protein sequence ID" value="KGM31488.1"/>
    <property type="molecule type" value="Genomic_DNA"/>
</dbReference>
<dbReference type="RefSeq" id="WP_034845658.1">
    <property type="nucleotide sequence ID" value="NZ_JANX01000499.1"/>
</dbReference>
<name>A0A0A0D0V6_9PROT</name>
<organism evidence="2 3">
    <name type="scientific">Inquilinus limosus MP06</name>
    <dbReference type="NCBI Taxonomy" id="1398085"/>
    <lineage>
        <taxon>Bacteria</taxon>
        <taxon>Pseudomonadati</taxon>
        <taxon>Pseudomonadota</taxon>
        <taxon>Alphaproteobacteria</taxon>
        <taxon>Rhodospirillales</taxon>
        <taxon>Rhodospirillaceae</taxon>
        <taxon>Inquilinus</taxon>
    </lineage>
</organism>
<dbReference type="Pfam" id="PF13744">
    <property type="entry name" value="HTH_37"/>
    <property type="match status" value="1"/>
</dbReference>
<dbReference type="SUPFAM" id="SSF47413">
    <property type="entry name" value="lambda repressor-like DNA-binding domains"/>
    <property type="match status" value="1"/>
</dbReference>
<gene>
    <name evidence="2" type="ORF">P409_26895</name>
</gene>
<evidence type="ECO:0000313" key="3">
    <source>
        <dbReference type="Proteomes" id="UP000029995"/>
    </source>
</evidence>
<dbReference type="OrthoDB" id="9788479at2"/>
<protein>
    <submittedName>
        <fullName evidence="2">XRE family transcriptional regulator</fullName>
    </submittedName>
</protein>
<proteinExistence type="predicted"/>
<dbReference type="Gene3D" id="1.10.260.40">
    <property type="entry name" value="lambda repressor-like DNA-binding domains"/>
    <property type="match status" value="1"/>
</dbReference>
<comment type="caution">
    <text evidence="2">The sequence shown here is derived from an EMBL/GenBank/DDBJ whole genome shotgun (WGS) entry which is preliminary data.</text>
</comment>
<feature type="domain" description="HigA2-like helix-turn-helix" evidence="1">
    <location>
        <begin position="13"/>
        <end position="89"/>
    </location>
</feature>
<dbReference type="AlphaFoldDB" id="A0A0A0D0V6"/>
<dbReference type="InterPro" id="IPR039554">
    <property type="entry name" value="HigA2-like_HTH"/>
</dbReference>
<reference evidence="2 3" key="1">
    <citation type="submission" date="2014-01" db="EMBL/GenBank/DDBJ databases">
        <title>Genome sequence determination for a cystic fibrosis isolate, Inquilinus limosus.</title>
        <authorList>
            <person name="Pino M."/>
            <person name="Di Conza J."/>
            <person name="Gutkind G."/>
        </authorList>
    </citation>
    <scope>NUCLEOTIDE SEQUENCE [LARGE SCALE GENOMIC DNA]</scope>
    <source>
        <strain evidence="2 3">MP06</strain>
    </source>
</reference>